<name>A0A498KRY1_MALDO</name>
<reference evidence="1 2" key="1">
    <citation type="submission" date="2018-10" db="EMBL/GenBank/DDBJ databases">
        <title>A high-quality apple genome assembly.</title>
        <authorList>
            <person name="Hu J."/>
        </authorList>
    </citation>
    <scope>NUCLEOTIDE SEQUENCE [LARGE SCALE GENOMIC DNA]</scope>
    <source>
        <strain evidence="2">cv. HFTH1</strain>
        <tissue evidence="1">Young leaf</tissue>
    </source>
</reference>
<evidence type="ECO:0000313" key="1">
    <source>
        <dbReference type="EMBL" id="RXI08455.1"/>
    </source>
</evidence>
<organism evidence="1 2">
    <name type="scientific">Malus domestica</name>
    <name type="common">Apple</name>
    <name type="synonym">Pyrus malus</name>
    <dbReference type="NCBI Taxonomy" id="3750"/>
    <lineage>
        <taxon>Eukaryota</taxon>
        <taxon>Viridiplantae</taxon>
        <taxon>Streptophyta</taxon>
        <taxon>Embryophyta</taxon>
        <taxon>Tracheophyta</taxon>
        <taxon>Spermatophyta</taxon>
        <taxon>Magnoliopsida</taxon>
        <taxon>eudicotyledons</taxon>
        <taxon>Gunneridae</taxon>
        <taxon>Pentapetalae</taxon>
        <taxon>rosids</taxon>
        <taxon>fabids</taxon>
        <taxon>Rosales</taxon>
        <taxon>Rosaceae</taxon>
        <taxon>Amygdaloideae</taxon>
        <taxon>Maleae</taxon>
        <taxon>Malus</taxon>
    </lineage>
</organism>
<gene>
    <name evidence="1" type="ORF">DVH24_022599</name>
</gene>
<dbReference type="AlphaFoldDB" id="A0A498KRY1"/>
<evidence type="ECO:0000313" key="2">
    <source>
        <dbReference type="Proteomes" id="UP000290289"/>
    </source>
</evidence>
<keyword evidence="2" id="KW-1185">Reference proteome</keyword>
<comment type="caution">
    <text evidence="1">The sequence shown here is derived from an EMBL/GenBank/DDBJ whole genome shotgun (WGS) entry which is preliminary data.</text>
</comment>
<dbReference type="Proteomes" id="UP000290289">
    <property type="component" value="Chromosome 1"/>
</dbReference>
<accession>A0A498KRY1</accession>
<sequence length="104" mass="11808">HFRNSSRPPDQINCIYPLAIPSDSISNFSKRLLAGCIFRNQRIFAKSSLRKDAAPGSETDQVRDGRGVSLFRGKESIINILRGYIWRGEKDRTTLIVSSKVRQK</sequence>
<dbReference type="EMBL" id="RDQH01000327">
    <property type="protein sequence ID" value="RXI08455.1"/>
    <property type="molecule type" value="Genomic_DNA"/>
</dbReference>
<feature type="non-terminal residue" evidence="1">
    <location>
        <position position="1"/>
    </location>
</feature>
<protein>
    <submittedName>
        <fullName evidence="1">Uncharacterized protein</fullName>
    </submittedName>
</protein>
<proteinExistence type="predicted"/>